<comment type="caution">
    <text evidence="2">The sequence shown here is derived from an EMBL/GenBank/DDBJ whole genome shotgun (WGS) entry which is preliminary data.</text>
</comment>
<evidence type="ECO:0000313" key="2">
    <source>
        <dbReference type="EMBL" id="GIM80560.1"/>
    </source>
</evidence>
<organism evidence="2 3">
    <name type="scientific">Actinoplanes auranticolor</name>
    <dbReference type="NCBI Taxonomy" id="47988"/>
    <lineage>
        <taxon>Bacteria</taxon>
        <taxon>Bacillati</taxon>
        <taxon>Actinomycetota</taxon>
        <taxon>Actinomycetes</taxon>
        <taxon>Micromonosporales</taxon>
        <taxon>Micromonosporaceae</taxon>
        <taxon>Actinoplanes</taxon>
    </lineage>
</organism>
<proteinExistence type="predicted"/>
<gene>
    <name evidence="2" type="ORF">Aau02nite_91120</name>
</gene>
<evidence type="ECO:0000313" key="3">
    <source>
        <dbReference type="Proteomes" id="UP000681340"/>
    </source>
</evidence>
<reference evidence="2" key="1">
    <citation type="submission" date="2021-03" db="EMBL/GenBank/DDBJ databases">
        <title>Whole genome shotgun sequence of Actinoplanes auranticolor NBRC 12245.</title>
        <authorList>
            <person name="Komaki H."/>
            <person name="Tamura T."/>
        </authorList>
    </citation>
    <scope>NUCLEOTIDE SEQUENCE</scope>
    <source>
        <strain evidence="2">NBRC 12245</strain>
    </source>
</reference>
<feature type="region of interest" description="Disordered" evidence="1">
    <location>
        <begin position="31"/>
        <end position="75"/>
    </location>
</feature>
<dbReference type="AlphaFoldDB" id="A0A919VZM5"/>
<evidence type="ECO:0000256" key="1">
    <source>
        <dbReference type="SAM" id="MobiDB-lite"/>
    </source>
</evidence>
<dbReference type="Proteomes" id="UP000681340">
    <property type="component" value="Unassembled WGS sequence"/>
</dbReference>
<protein>
    <submittedName>
        <fullName evidence="2">Uncharacterized protein</fullName>
    </submittedName>
</protein>
<sequence>MRRYYRLTEPGGEVLAVEVERMRRDVEAATARLRATRPSRNDGTGGTQSTAGPAPFMMTGVTSERVTPLILRSPG</sequence>
<dbReference type="EMBL" id="BOQL01000100">
    <property type="protein sequence ID" value="GIM80560.1"/>
    <property type="molecule type" value="Genomic_DNA"/>
</dbReference>
<accession>A0A919VZM5</accession>
<keyword evidence="3" id="KW-1185">Reference proteome</keyword>
<name>A0A919VZM5_9ACTN</name>